<dbReference type="PANTHER" id="PTHR43162">
    <property type="match status" value="1"/>
</dbReference>
<dbReference type="STRING" id="1032480.MLP_44970"/>
<feature type="domain" description="NmrA-like" evidence="1">
    <location>
        <begin position="39"/>
        <end position="228"/>
    </location>
</feature>
<dbReference type="HOGENOM" id="CLU_007383_10_6_11"/>
<gene>
    <name evidence="2" type="ordered locus">MLP_44970</name>
</gene>
<sequence>MNSTVLVTAATGTVGRHLVPQLLDRRTQVRVHDRSRPIAPQLSGVDAVFLACPNVGEQVAYECAVVDAAAAAGIGRIVKLSARGARLGSRVAFWDWHAQIERHLADLDVPAVVLRPGFSMANLLGQLDTVRDHGVLPVPAGDARVAMIDPADVAACATAGLLDAVPPGCYELTGAAAIGFAEVAAALTAVVGREVAFVDVPPEQAVPAMIANGLPAFAAAQISHVFTELRAGAQREVTTEVQRLTGCRPGSLVRFLARVVPAEHRSDVGSRSA</sequence>
<evidence type="ECO:0000259" key="1">
    <source>
        <dbReference type="Pfam" id="PF05368"/>
    </source>
</evidence>
<dbReference type="InterPro" id="IPR036291">
    <property type="entry name" value="NAD(P)-bd_dom_sf"/>
</dbReference>
<dbReference type="InterPro" id="IPR051604">
    <property type="entry name" value="Ergot_Alk_Oxidoreductase"/>
</dbReference>
<dbReference type="InterPro" id="IPR008030">
    <property type="entry name" value="NmrA-like"/>
</dbReference>
<organism evidence="2 3">
    <name type="scientific">Microlunatus phosphovorus (strain ATCC 700054 / DSM 10555 / JCM 9379 / NBRC 101784 / NCIMB 13414 / VKM Ac-1990 / NM-1)</name>
    <dbReference type="NCBI Taxonomy" id="1032480"/>
    <lineage>
        <taxon>Bacteria</taxon>
        <taxon>Bacillati</taxon>
        <taxon>Actinomycetota</taxon>
        <taxon>Actinomycetes</taxon>
        <taxon>Propionibacteriales</taxon>
        <taxon>Propionibacteriaceae</taxon>
        <taxon>Microlunatus</taxon>
    </lineage>
</organism>
<dbReference type="Gene3D" id="3.40.50.720">
    <property type="entry name" value="NAD(P)-binding Rossmann-like Domain"/>
    <property type="match status" value="1"/>
</dbReference>
<reference evidence="2 3" key="1">
    <citation type="submission" date="2011-05" db="EMBL/GenBank/DDBJ databases">
        <title>Whole genome sequence of Microlunatus phosphovorus NM-1.</title>
        <authorList>
            <person name="Hosoyama A."/>
            <person name="Sasaki K."/>
            <person name="Harada T."/>
            <person name="Igarashi R."/>
            <person name="Kawakoshi A."/>
            <person name="Sasagawa M."/>
            <person name="Fukada J."/>
            <person name="Nakamura S."/>
            <person name="Katano Y."/>
            <person name="Hanada S."/>
            <person name="Kamagata Y."/>
            <person name="Nakamura N."/>
            <person name="Yamazaki S."/>
            <person name="Fujita N."/>
        </authorList>
    </citation>
    <scope>NUCLEOTIDE SEQUENCE [LARGE SCALE GENOMIC DNA]</scope>
    <source>
        <strain evidence="3">ATCC 700054 / DSM 10555 / JCM 9379 / NBRC 101784 / NCIMB 13414 / VKM Ac-1990 / NM-1</strain>
    </source>
</reference>
<dbReference type="KEGG" id="mph:MLP_44970"/>
<protein>
    <recommendedName>
        <fullName evidence="1">NmrA-like domain-containing protein</fullName>
    </recommendedName>
</protein>
<keyword evidence="3" id="KW-1185">Reference proteome</keyword>
<evidence type="ECO:0000313" key="3">
    <source>
        <dbReference type="Proteomes" id="UP000007947"/>
    </source>
</evidence>
<dbReference type="SUPFAM" id="SSF51735">
    <property type="entry name" value="NAD(P)-binding Rossmann-fold domains"/>
    <property type="match status" value="1"/>
</dbReference>
<dbReference type="Gene3D" id="3.90.25.10">
    <property type="entry name" value="UDP-galactose 4-epimerase, domain 1"/>
    <property type="match status" value="1"/>
</dbReference>
<dbReference type="Proteomes" id="UP000007947">
    <property type="component" value="Chromosome"/>
</dbReference>
<dbReference type="RefSeq" id="WP_013865345.1">
    <property type="nucleotide sequence ID" value="NC_015635.1"/>
</dbReference>
<dbReference type="OrthoDB" id="319724at2"/>
<name>F5XTR2_MICPN</name>
<dbReference type="eggNOG" id="COG0702">
    <property type="taxonomic scope" value="Bacteria"/>
</dbReference>
<dbReference type="Pfam" id="PF05368">
    <property type="entry name" value="NmrA"/>
    <property type="match status" value="1"/>
</dbReference>
<proteinExistence type="predicted"/>
<dbReference type="EMBL" id="AP012204">
    <property type="protein sequence ID" value="BAK37511.1"/>
    <property type="molecule type" value="Genomic_DNA"/>
</dbReference>
<dbReference type="AlphaFoldDB" id="F5XTR2"/>
<evidence type="ECO:0000313" key="2">
    <source>
        <dbReference type="EMBL" id="BAK37511.1"/>
    </source>
</evidence>
<dbReference type="PANTHER" id="PTHR43162:SF1">
    <property type="entry name" value="PRESTALK A DIFFERENTIATION PROTEIN A"/>
    <property type="match status" value="1"/>
</dbReference>
<accession>F5XTR2</accession>